<feature type="transmembrane region" description="Helical" evidence="2">
    <location>
        <begin position="20"/>
        <end position="44"/>
    </location>
</feature>
<evidence type="ECO:0000256" key="2">
    <source>
        <dbReference type="SAM" id="Phobius"/>
    </source>
</evidence>
<feature type="region of interest" description="Disordered" evidence="1">
    <location>
        <begin position="195"/>
        <end position="221"/>
    </location>
</feature>
<feature type="transmembrane region" description="Helical" evidence="2">
    <location>
        <begin position="95"/>
        <end position="115"/>
    </location>
</feature>
<dbReference type="EMBL" id="JAUEDM010000003">
    <property type="protein sequence ID" value="KAK3321629.1"/>
    <property type="molecule type" value="Genomic_DNA"/>
</dbReference>
<keyword evidence="2" id="KW-1133">Transmembrane helix</keyword>
<comment type="caution">
    <text evidence="3">The sequence shown here is derived from an EMBL/GenBank/DDBJ whole genome shotgun (WGS) entry which is preliminary data.</text>
</comment>
<keyword evidence="2" id="KW-0812">Transmembrane</keyword>
<evidence type="ECO:0000313" key="3">
    <source>
        <dbReference type="EMBL" id="KAK3321629.1"/>
    </source>
</evidence>
<keyword evidence="2" id="KW-0472">Membrane</keyword>
<accession>A0AAE0IB16</accession>
<feature type="transmembrane region" description="Helical" evidence="2">
    <location>
        <begin position="127"/>
        <end position="149"/>
    </location>
</feature>
<evidence type="ECO:0000256" key="1">
    <source>
        <dbReference type="SAM" id="MobiDB-lite"/>
    </source>
</evidence>
<name>A0AAE0IB16_9PEZI</name>
<sequence length="334" mass="36320">MSKINVDQVLCSRAGWRLRFLIPFWAVQVSILLCLMGIFAYRLAETFEHYDEQDKKGEAPMVEVVWEATNVGFSTISLVLSILEIARMATEVLTPFLMLCTHIIKLTLALAILGLDVTVYLQRTDRHYSIVALALDCGLLVATIITFIYSLKTFRRLLTYEDYTITSSLKSGGHQLGHSHSGGNDLELGNSITISTSGGGKKRSSTFSTTDGNTGYPSQTAGLKTEIDRAIGAEFGWTESTKRKTGGVVVGSGVVVAHHHGDARVVGTSKDGDPTAGGDYYDDDGTETVRGGSQDITRQQHTRHGSIPTVVVSGHDDDDDDKDEDTKALLSERS</sequence>
<organism evidence="3 4">
    <name type="scientific">Apodospora peruviana</name>
    <dbReference type="NCBI Taxonomy" id="516989"/>
    <lineage>
        <taxon>Eukaryota</taxon>
        <taxon>Fungi</taxon>
        <taxon>Dikarya</taxon>
        <taxon>Ascomycota</taxon>
        <taxon>Pezizomycotina</taxon>
        <taxon>Sordariomycetes</taxon>
        <taxon>Sordariomycetidae</taxon>
        <taxon>Sordariales</taxon>
        <taxon>Lasiosphaeriaceae</taxon>
        <taxon>Apodospora</taxon>
    </lineage>
</organism>
<feature type="compositionally biased region" description="Basic and acidic residues" evidence="1">
    <location>
        <begin position="324"/>
        <end position="334"/>
    </location>
</feature>
<dbReference type="Proteomes" id="UP001283341">
    <property type="component" value="Unassembled WGS sequence"/>
</dbReference>
<reference evidence="3" key="1">
    <citation type="journal article" date="2023" name="Mol. Phylogenet. Evol.">
        <title>Genome-scale phylogeny and comparative genomics of the fungal order Sordariales.</title>
        <authorList>
            <person name="Hensen N."/>
            <person name="Bonometti L."/>
            <person name="Westerberg I."/>
            <person name="Brannstrom I.O."/>
            <person name="Guillou S."/>
            <person name="Cros-Aarteil S."/>
            <person name="Calhoun S."/>
            <person name="Haridas S."/>
            <person name="Kuo A."/>
            <person name="Mondo S."/>
            <person name="Pangilinan J."/>
            <person name="Riley R."/>
            <person name="LaButti K."/>
            <person name="Andreopoulos B."/>
            <person name="Lipzen A."/>
            <person name="Chen C."/>
            <person name="Yan M."/>
            <person name="Daum C."/>
            <person name="Ng V."/>
            <person name="Clum A."/>
            <person name="Steindorff A."/>
            <person name="Ohm R.A."/>
            <person name="Martin F."/>
            <person name="Silar P."/>
            <person name="Natvig D.O."/>
            <person name="Lalanne C."/>
            <person name="Gautier V."/>
            <person name="Ament-Velasquez S.L."/>
            <person name="Kruys A."/>
            <person name="Hutchinson M.I."/>
            <person name="Powell A.J."/>
            <person name="Barry K."/>
            <person name="Miller A.N."/>
            <person name="Grigoriev I.V."/>
            <person name="Debuchy R."/>
            <person name="Gladieux P."/>
            <person name="Hiltunen Thoren M."/>
            <person name="Johannesson H."/>
        </authorList>
    </citation>
    <scope>NUCLEOTIDE SEQUENCE</scope>
    <source>
        <strain evidence="3">CBS 118394</strain>
    </source>
</reference>
<evidence type="ECO:0000313" key="4">
    <source>
        <dbReference type="Proteomes" id="UP001283341"/>
    </source>
</evidence>
<feature type="compositionally biased region" description="Polar residues" evidence="1">
    <location>
        <begin position="211"/>
        <end position="221"/>
    </location>
</feature>
<feature type="transmembrane region" description="Helical" evidence="2">
    <location>
        <begin position="64"/>
        <end position="83"/>
    </location>
</feature>
<feature type="region of interest" description="Disordered" evidence="1">
    <location>
        <begin position="264"/>
        <end position="334"/>
    </location>
</feature>
<proteinExistence type="predicted"/>
<protein>
    <submittedName>
        <fullName evidence="3">Uncharacterized protein</fullName>
    </submittedName>
</protein>
<keyword evidence="4" id="KW-1185">Reference proteome</keyword>
<dbReference type="AlphaFoldDB" id="A0AAE0IB16"/>
<gene>
    <name evidence="3" type="ORF">B0H66DRAFT_176846</name>
</gene>
<reference evidence="3" key="2">
    <citation type="submission" date="2023-06" db="EMBL/GenBank/DDBJ databases">
        <authorList>
            <consortium name="Lawrence Berkeley National Laboratory"/>
            <person name="Haridas S."/>
            <person name="Hensen N."/>
            <person name="Bonometti L."/>
            <person name="Westerberg I."/>
            <person name="Brannstrom I.O."/>
            <person name="Guillou S."/>
            <person name="Cros-Aarteil S."/>
            <person name="Calhoun S."/>
            <person name="Kuo A."/>
            <person name="Mondo S."/>
            <person name="Pangilinan J."/>
            <person name="Riley R."/>
            <person name="Labutti K."/>
            <person name="Andreopoulos B."/>
            <person name="Lipzen A."/>
            <person name="Chen C."/>
            <person name="Yanf M."/>
            <person name="Daum C."/>
            <person name="Ng V."/>
            <person name="Clum A."/>
            <person name="Steindorff A."/>
            <person name="Ohm R."/>
            <person name="Martin F."/>
            <person name="Silar P."/>
            <person name="Natvig D."/>
            <person name="Lalanne C."/>
            <person name="Gautier V."/>
            <person name="Ament-Velasquez S.L."/>
            <person name="Kruys A."/>
            <person name="Hutchinson M.I."/>
            <person name="Powell A.J."/>
            <person name="Barry K."/>
            <person name="Miller A.N."/>
            <person name="Grigoriev I.V."/>
            <person name="Debuchy R."/>
            <person name="Gladieux P."/>
            <person name="Thoren M.H."/>
            <person name="Johannesson H."/>
        </authorList>
    </citation>
    <scope>NUCLEOTIDE SEQUENCE</scope>
    <source>
        <strain evidence="3">CBS 118394</strain>
    </source>
</reference>